<evidence type="ECO:0000256" key="6">
    <source>
        <dbReference type="SAM" id="MobiDB-lite"/>
    </source>
</evidence>
<dbReference type="OrthoDB" id="196131at2759"/>
<dbReference type="EC" id="3.6.4.13" evidence="1"/>
<sequence>MARAPRALVASPVISGISTTGGVPSQRAQSQSSPHVVQPRQTRSFTPPGVVVPAWAWLPSAIAKVQNPVLKALPTPNRSRSLQRPPLRVIQVSQVTRSSLKTNVTNVGQSPPLRATLSGPMPTAWHAQQVRWNEVDGPQLYGCAGVAHTRLGEQRRALFPPEVGISPGAQGLANSPDVELKKELYRIRDGSQIFFHILKPKGKKVTHALVFLHGYSSTGDLYMEFLAELARSGMMVLVPDLPGHGRSDGLLLYIPDWWVFVDQVWTALELVLPSECIVDGQMLPLFLAGNSLGGGLASCLVLQRPSFFKGVLLLCPMLTVSDEVKPPWIVQMIFKYAIARLFPTWPVSPVKDISDFDFREPSQGNKYVKANPLSLQGLTPRLATALQLGFVYPDWLKERLGEVRTPFMIQHGLEDRVTDPTTSKQLYKEAIAKDKTLKLYDGVYHCEMFCCLPGNEKMLGVKWSAEQVAVTKTCLEDMKNWMSERLGFTCAFLSIARSFVGVRVRWPRQGERSKTSSSLPPRSQQLPSTWTRTTDRCQQLWYAVGVAIALRAFGGSRGAGSEAQYQMREAKRKREAAQFFTYQARLLRTGIPPRDDLYWRREERMLFNTTKMEKGINFDAYDEVEVDRRGGLGDEVICDSFQDICNQFTMPKELVENILYRCGYDKPTPVQKHAVPAALAGNDVMVCAQTGSGKTAAFLVPLIAETLVAGQNKLEEGAIRPSAVIMAPTRELCQQITLEARKLCFRTVARVVAIYGGADALPQLKALAEGAEIIICTPGRLEDFLERGVVSMRDVKYCILDEADRMLDMGFEPQIRSIIEGHSMPEPGGQDGRQTMMFSATFPREMQDLALDFLDPTYLWIGVGRVGEACDNVVQRFQDASTTDLDGKFEMLVDAVKEVETTSDDKVAKTLVFANSKTTVDAITWRLSDAQIRSMQIHGGLSQAARDRALSDFRNGRVSVLVATDVAARGLDLPGVDHVVNYEMPLNAEDYTHRIGRTGRIGNTGLSTSLVGSWEPALRDILKPGTQLLKRLAQCIHHVSGKVCEGHEVRKNPRACGLSTMPTVAAAVCAVAVVVAMLVATTRADKRRWMMAASIQAIRGAIATAPDLGAKQRDRAGKVDTFVASEPKP</sequence>
<feature type="domain" description="Helicase C-terminal" evidence="9">
    <location>
        <begin position="891"/>
        <end position="1057"/>
    </location>
</feature>
<dbReference type="InterPro" id="IPR000073">
    <property type="entry name" value="AB_hydrolase_1"/>
</dbReference>
<dbReference type="GO" id="GO:0003724">
    <property type="term" value="F:RNA helicase activity"/>
    <property type="evidence" value="ECO:0007669"/>
    <property type="project" value="UniProtKB-EC"/>
</dbReference>
<dbReference type="SUPFAM" id="SSF53474">
    <property type="entry name" value="alpha/beta-Hydrolases"/>
    <property type="match status" value="1"/>
</dbReference>
<evidence type="ECO:0000259" key="8">
    <source>
        <dbReference type="PROSITE" id="PS51192"/>
    </source>
</evidence>
<evidence type="ECO:0000256" key="3">
    <source>
        <dbReference type="ARBA" id="ARBA00022801"/>
    </source>
</evidence>
<accession>A0A9P1DDH4</accession>
<keyword evidence="5" id="KW-0067">ATP-binding</keyword>
<dbReference type="InterPro" id="IPR000629">
    <property type="entry name" value="RNA-helicase_DEAD-box_CS"/>
</dbReference>
<dbReference type="SMART" id="SM00490">
    <property type="entry name" value="HELICc"/>
    <property type="match status" value="1"/>
</dbReference>
<dbReference type="PRINTS" id="PR00111">
    <property type="entry name" value="ABHYDROLASE"/>
</dbReference>
<keyword evidence="2" id="KW-0547">Nucleotide-binding</keyword>
<evidence type="ECO:0000313" key="13">
    <source>
        <dbReference type="Proteomes" id="UP001152797"/>
    </source>
</evidence>
<dbReference type="SUPFAM" id="SSF52540">
    <property type="entry name" value="P-loop containing nucleoside triphosphate hydrolases"/>
    <property type="match status" value="1"/>
</dbReference>
<evidence type="ECO:0000256" key="2">
    <source>
        <dbReference type="ARBA" id="ARBA00022741"/>
    </source>
</evidence>
<dbReference type="AlphaFoldDB" id="A0A9P1DDH4"/>
<dbReference type="Gene3D" id="3.40.50.300">
    <property type="entry name" value="P-loop containing nucleotide triphosphate hydrolases"/>
    <property type="match status" value="2"/>
</dbReference>
<keyword evidence="7" id="KW-0812">Transmembrane</keyword>
<dbReference type="GO" id="GO:0003676">
    <property type="term" value="F:nucleic acid binding"/>
    <property type="evidence" value="ECO:0007669"/>
    <property type="project" value="InterPro"/>
</dbReference>
<dbReference type="InterPro" id="IPR029058">
    <property type="entry name" value="AB_hydrolase_fold"/>
</dbReference>
<reference evidence="10" key="1">
    <citation type="submission" date="2022-10" db="EMBL/GenBank/DDBJ databases">
        <authorList>
            <person name="Chen Y."/>
            <person name="Dougan E. K."/>
            <person name="Chan C."/>
            <person name="Rhodes N."/>
            <person name="Thang M."/>
        </authorList>
    </citation>
    <scope>NUCLEOTIDE SEQUENCE</scope>
</reference>
<gene>
    <name evidence="10" type="ORF">C1SCF055_LOCUS33437</name>
</gene>
<protein>
    <recommendedName>
        <fullName evidence="1">RNA helicase</fullName>
        <ecNumber evidence="1">3.6.4.13</ecNumber>
    </recommendedName>
</protein>
<name>A0A9P1DDH4_9DINO</name>
<dbReference type="PROSITE" id="PS51192">
    <property type="entry name" value="HELICASE_ATP_BIND_1"/>
    <property type="match status" value="1"/>
</dbReference>
<evidence type="ECO:0000259" key="9">
    <source>
        <dbReference type="PROSITE" id="PS51194"/>
    </source>
</evidence>
<evidence type="ECO:0000256" key="7">
    <source>
        <dbReference type="SAM" id="Phobius"/>
    </source>
</evidence>
<dbReference type="GO" id="GO:0016787">
    <property type="term" value="F:hydrolase activity"/>
    <property type="evidence" value="ECO:0007669"/>
    <property type="project" value="UniProtKB-KW"/>
</dbReference>
<evidence type="ECO:0000313" key="10">
    <source>
        <dbReference type="EMBL" id="CAI4007943.1"/>
    </source>
</evidence>
<dbReference type="Pfam" id="PF12146">
    <property type="entry name" value="Hydrolase_4"/>
    <property type="match status" value="1"/>
</dbReference>
<dbReference type="InterPro" id="IPR014001">
    <property type="entry name" value="Helicase_ATP-bd"/>
</dbReference>
<dbReference type="InterPro" id="IPR001650">
    <property type="entry name" value="Helicase_C-like"/>
</dbReference>
<feature type="compositionally biased region" description="Low complexity" evidence="6">
    <location>
        <begin position="516"/>
        <end position="528"/>
    </location>
</feature>
<keyword evidence="3" id="KW-0378">Hydrolase</keyword>
<organism evidence="10">
    <name type="scientific">Cladocopium goreaui</name>
    <dbReference type="NCBI Taxonomy" id="2562237"/>
    <lineage>
        <taxon>Eukaryota</taxon>
        <taxon>Sar</taxon>
        <taxon>Alveolata</taxon>
        <taxon>Dinophyceae</taxon>
        <taxon>Suessiales</taxon>
        <taxon>Symbiodiniaceae</taxon>
        <taxon>Cladocopium</taxon>
    </lineage>
</organism>
<feature type="region of interest" description="Disordered" evidence="6">
    <location>
        <begin position="1109"/>
        <end position="1129"/>
    </location>
</feature>
<dbReference type="SMART" id="SM00487">
    <property type="entry name" value="DEXDc"/>
    <property type="match status" value="1"/>
</dbReference>
<dbReference type="InterPro" id="IPR011545">
    <property type="entry name" value="DEAD/DEAH_box_helicase_dom"/>
</dbReference>
<dbReference type="Pfam" id="PF00271">
    <property type="entry name" value="Helicase_C"/>
    <property type="match status" value="1"/>
</dbReference>
<feature type="domain" description="Helicase ATP-binding" evidence="8">
    <location>
        <begin position="675"/>
        <end position="860"/>
    </location>
</feature>
<evidence type="ECO:0000313" key="12">
    <source>
        <dbReference type="EMBL" id="CAL4795255.1"/>
    </source>
</evidence>
<evidence type="ECO:0000256" key="4">
    <source>
        <dbReference type="ARBA" id="ARBA00022806"/>
    </source>
</evidence>
<keyword evidence="13" id="KW-1185">Reference proteome</keyword>
<feature type="region of interest" description="Disordered" evidence="6">
    <location>
        <begin position="15"/>
        <end position="44"/>
    </location>
</feature>
<keyword evidence="7" id="KW-1133">Transmembrane helix</keyword>
<feature type="compositionally biased region" description="Polar residues" evidence="6">
    <location>
        <begin position="16"/>
        <end position="44"/>
    </location>
</feature>
<dbReference type="PROSITE" id="PS51194">
    <property type="entry name" value="HELICASE_CTER"/>
    <property type="match status" value="1"/>
</dbReference>
<dbReference type="InterPro" id="IPR027417">
    <property type="entry name" value="P-loop_NTPase"/>
</dbReference>
<reference evidence="11" key="2">
    <citation type="submission" date="2024-04" db="EMBL/GenBank/DDBJ databases">
        <authorList>
            <person name="Chen Y."/>
            <person name="Shah S."/>
            <person name="Dougan E. K."/>
            <person name="Thang M."/>
            <person name="Chan C."/>
        </authorList>
    </citation>
    <scope>NUCLEOTIDE SEQUENCE [LARGE SCALE GENOMIC DNA]</scope>
</reference>
<dbReference type="EMBL" id="CAMXCT030004161">
    <property type="protein sequence ID" value="CAL4795255.1"/>
    <property type="molecule type" value="Genomic_DNA"/>
</dbReference>
<dbReference type="GO" id="GO:0005524">
    <property type="term" value="F:ATP binding"/>
    <property type="evidence" value="ECO:0007669"/>
    <property type="project" value="UniProtKB-KW"/>
</dbReference>
<dbReference type="CDD" id="cd18787">
    <property type="entry name" value="SF2_C_DEAD"/>
    <property type="match status" value="1"/>
</dbReference>
<comment type="caution">
    <text evidence="10">The sequence shown here is derived from an EMBL/GenBank/DDBJ whole genome shotgun (WGS) entry which is preliminary data.</text>
</comment>
<dbReference type="EMBL" id="CAMXCT010004161">
    <property type="protein sequence ID" value="CAI4007943.1"/>
    <property type="molecule type" value="Genomic_DNA"/>
</dbReference>
<keyword evidence="7" id="KW-0472">Membrane</keyword>
<evidence type="ECO:0000313" key="11">
    <source>
        <dbReference type="EMBL" id="CAL1161318.1"/>
    </source>
</evidence>
<feature type="transmembrane region" description="Helical" evidence="7">
    <location>
        <begin position="1061"/>
        <end position="1081"/>
    </location>
</feature>
<dbReference type="Pfam" id="PF00270">
    <property type="entry name" value="DEAD"/>
    <property type="match status" value="1"/>
</dbReference>
<keyword evidence="4 12" id="KW-0347">Helicase</keyword>
<dbReference type="PROSITE" id="PS00039">
    <property type="entry name" value="DEAD_ATP_HELICASE"/>
    <property type="match status" value="1"/>
</dbReference>
<dbReference type="InterPro" id="IPR022742">
    <property type="entry name" value="Hydrolase_4"/>
</dbReference>
<dbReference type="Proteomes" id="UP001152797">
    <property type="component" value="Unassembled WGS sequence"/>
</dbReference>
<dbReference type="Gene3D" id="3.40.50.1820">
    <property type="entry name" value="alpha/beta hydrolase"/>
    <property type="match status" value="1"/>
</dbReference>
<evidence type="ECO:0000256" key="1">
    <source>
        <dbReference type="ARBA" id="ARBA00012552"/>
    </source>
</evidence>
<proteinExistence type="predicted"/>
<dbReference type="PANTHER" id="PTHR47958">
    <property type="entry name" value="ATP-DEPENDENT RNA HELICASE DBP3"/>
    <property type="match status" value="1"/>
</dbReference>
<evidence type="ECO:0000256" key="5">
    <source>
        <dbReference type="ARBA" id="ARBA00022840"/>
    </source>
</evidence>
<feature type="region of interest" description="Disordered" evidence="6">
    <location>
        <begin position="510"/>
        <end position="529"/>
    </location>
</feature>
<dbReference type="EMBL" id="CAMXCT020004161">
    <property type="protein sequence ID" value="CAL1161318.1"/>
    <property type="molecule type" value="Genomic_DNA"/>
</dbReference>